<evidence type="ECO:0000256" key="1">
    <source>
        <dbReference type="SAM" id="MobiDB-lite"/>
    </source>
</evidence>
<dbReference type="Proteomes" id="UP000292402">
    <property type="component" value="Unassembled WGS sequence"/>
</dbReference>
<organism evidence="2 3">
    <name type="scientific">Alternaria tenuissima</name>
    <dbReference type="NCBI Taxonomy" id="119927"/>
    <lineage>
        <taxon>Eukaryota</taxon>
        <taxon>Fungi</taxon>
        <taxon>Dikarya</taxon>
        <taxon>Ascomycota</taxon>
        <taxon>Pezizomycotina</taxon>
        <taxon>Dothideomycetes</taxon>
        <taxon>Pleosporomycetidae</taxon>
        <taxon>Pleosporales</taxon>
        <taxon>Pleosporineae</taxon>
        <taxon>Pleosporaceae</taxon>
        <taxon>Alternaria</taxon>
        <taxon>Alternaria sect. Alternaria</taxon>
        <taxon>Alternaria alternata complex</taxon>
    </lineage>
</organism>
<dbReference type="AlphaFoldDB" id="A0A4Q4M8W4"/>
<feature type="compositionally biased region" description="Basic residues" evidence="1">
    <location>
        <begin position="35"/>
        <end position="46"/>
    </location>
</feature>
<feature type="compositionally biased region" description="Polar residues" evidence="1">
    <location>
        <begin position="608"/>
        <end position="625"/>
    </location>
</feature>
<feature type="compositionally biased region" description="Basic and acidic residues" evidence="1">
    <location>
        <begin position="676"/>
        <end position="687"/>
    </location>
</feature>
<feature type="compositionally biased region" description="Basic and acidic residues" evidence="1">
    <location>
        <begin position="20"/>
        <end position="33"/>
    </location>
</feature>
<feature type="region of interest" description="Disordered" evidence="1">
    <location>
        <begin position="76"/>
        <end position="119"/>
    </location>
</feature>
<feature type="compositionally biased region" description="Basic and acidic residues" evidence="1">
    <location>
        <begin position="100"/>
        <end position="118"/>
    </location>
</feature>
<evidence type="ECO:0000313" key="3">
    <source>
        <dbReference type="Proteomes" id="UP000292402"/>
    </source>
</evidence>
<accession>A0A4Q4M8W4</accession>
<dbReference type="EMBL" id="PDXA01000038">
    <property type="protein sequence ID" value="RYN44851.1"/>
    <property type="molecule type" value="Genomic_DNA"/>
</dbReference>
<feature type="region of interest" description="Disordered" evidence="1">
    <location>
        <begin position="642"/>
        <end position="687"/>
    </location>
</feature>
<reference evidence="3" key="1">
    <citation type="journal article" date="2019" name="bioRxiv">
        <title>Genomics, evolutionary history and diagnostics of the Alternaria alternata species group including apple and Asian pear pathotypes.</title>
        <authorList>
            <person name="Armitage A.D."/>
            <person name="Cockerton H.M."/>
            <person name="Sreenivasaprasad S."/>
            <person name="Woodhall J.W."/>
            <person name="Lane C.R."/>
            <person name="Harrison R.J."/>
            <person name="Clarkson J.P."/>
        </authorList>
    </citation>
    <scope>NUCLEOTIDE SEQUENCE [LARGE SCALE GENOMIC DNA]</scope>
    <source>
        <strain evidence="3">FERA 1082</strain>
    </source>
</reference>
<feature type="region of interest" description="Disordered" evidence="1">
    <location>
        <begin position="433"/>
        <end position="457"/>
    </location>
</feature>
<feature type="region of interest" description="Disordered" evidence="1">
    <location>
        <begin position="525"/>
        <end position="588"/>
    </location>
</feature>
<protein>
    <submittedName>
        <fullName evidence="2">Uncharacterized protein</fullName>
    </submittedName>
</protein>
<gene>
    <name evidence="2" type="ORF">AA0114_g9586</name>
</gene>
<feature type="region of interest" description="Disordered" evidence="1">
    <location>
        <begin position="600"/>
        <end position="630"/>
    </location>
</feature>
<feature type="compositionally biased region" description="Low complexity" evidence="1">
    <location>
        <begin position="642"/>
        <end position="666"/>
    </location>
</feature>
<sequence>MDLYVAQLPGLSVATHLARERAKADEDMPDNKSWRLGHSKQPKKPPRVSTPLKIDTEYSKSFEDLNDHHLLLSWRQQRQGSRPQTPVGAISVTPVTDDTYDTRSDRSDTPAPRRDSKPKLARYTSLFANFKDTTKEPEFAFSTPWGEDAPQSLQPYIDPLDVVQSVRSHMATTHRPIPMEHNSGLFRVFEDYRKVREQKESLSIMMEETLSDWKKAEQYWDRSKDCYGAEIRRLELLIARGTSGMTGLMQARQDSVVRRHRKTISYDSLPPAYDSLSHAQLDREIKVRSQRALLSRPLSPSGKMIVLSTQFTNDGAKLIVGTPPEVNHNLTLSRKVQSELNLTAIHKTKPSRSFTSSVTSGFSGGSGDPLPDEMAVLEHTGMEPATECEALVALRELGTLVARRRGLEISSFNHSLMMLFSQTRPAERIVEGIEERDARPSRQGMGSNSGKPQYADTSLAPRHNLRKFQSQPHLSTTQKHRRQFSFEPGADQLEALAEEFGALDGETNESGSDDSDTPLLMRAERPALDTQSIRSTSSSQNLGADLAKPSKIPSPVQTMGRSRREDSASSLQSVYARPQDSRRESRSSVITAFREHLSGNIRPELQSRHSSINDLRASDSSTASREQIGATRLRNSNMAVAAARAASDASQTSLSERSSPRLSLSRTNNAGGPVRPVHDDSKRTSSS</sequence>
<feature type="compositionally biased region" description="Polar residues" evidence="1">
    <location>
        <begin position="529"/>
        <end position="542"/>
    </location>
</feature>
<comment type="caution">
    <text evidence="2">The sequence shown here is derived from an EMBL/GenBank/DDBJ whole genome shotgun (WGS) entry which is preliminary data.</text>
</comment>
<feature type="region of interest" description="Disordered" evidence="1">
    <location>
        <begin position="20"/>
        <end position="52"/>
    </location>
</feature>
<name>A0A4Q4M8W4_9PLEO</name>
<proteinExistence type="predicted"/>
<evidence type="ECO:0000313" key="2">
    <source>
        <dbReference type="EMBL" id="RYN44851.1"/>
    </source>
</evidence>